<evidence type="ECO:0000259" key="9">
    <source>
        <dbReference type="Pfam" id="PF10394"/>
    </source>
</evidence>
<dbReference type="OrthoDB" id="10253098at2759"/>
<evidence type="ECO:0000256" key="1">
    <source>
        <dbReference type="ARBA" id="ARBA00004123"/>
    </source>
</evidence>
<dbReference type="Pfam" id="PF10394">
    <property type="entry name" value="Hat1_N"/>
    <property type="match status" value="1"/>
</dbReference>
<evidence type="ECO:0000313" key="12">
    <source>
        <dbReference type="Proteomes" id="UP000241769"/>
    </source>
</evidence>
<comment type="catalytic activity">
    <reaction evidence="8">
        <text>L-lysyl-[protein] + acetyl-CoA = N(6)-acetyl-L-lysyl-[protein] + CoA + H(+)</text>
        <dbReference type="Rhea" id="RHEA:45948"/>
        <dbReference type="Rhea" id="RHEA-COMP:9752"/>
        <dbReference type="Rhea" id="RHEA-COMP:10731"/>
        <dbReference type="ChEBI" id="CHEBI:15378"/>
        <dbReference type="ChEBI" id="CHEBI:29969"/>
        <dbReference type="ChEBI" id="CHEBI:57287"/>
        <dbReference type="ChEBI" id="CHEBI:57288"/>
        <dbReference type="ChEBI" id="CHEBI:61930"/>
        <dbReference type="EC" id="2.3.1.48"/>
    </reaction>
</comment>
<evidence type="ECO:0000256" key="4">
    <source>
        <dbReference type="ARBA" id="ARBA00021268"/>
    </source>
</evidence>
<dbReference type="GO" id="GO:0005634">
    <property type="term" value="C:nucleus"/>
    <property type="evidence" value="ECO:0007669"/>
    <property type="project" value="UniProtKB-SubCell"/>
</dbReference>
<dbReference type="InterPro" id="IPR017380">
    <property type="entry name" value="Hist_AcTrfase_B-typ_cat-su"/>
</dbReference>
<keyword evidence="12" id="KW-1185">Reference proteome</keyword>
<keyword evidence="5" id="KW-0808">Transferase</keyword>
<accession>A0A2P6MZX3</accession>
<evidence type="ECO:0000256" key="2">
    <source>
        <dbReference type="ARBA" id="ARBA00010543"/>
    </source>
</evidence>
<dbReference type="GO" id="GO:0004402">
    <property type="term" value="F:histone acetyltransferase activity"/>
    <property type="evidence" value="ECO:0007669"/>
    <property type="project" value="InterPro"/>
</dbReference>
<evidence type="ECO:0000256" key="7">
    <source>
        <dbReference type="ARBA" id="ARBA00023315"/>
    </source>
</evidence>
<comment type="caution">
    <text evidence="11">The sequence shown here is derived from an EMBL/GenBank/DDBJ whole genome shotgun (WGS) entry which is preliminary data.</text>
</comment>
<feature type="domain" description="Histone acetyl transferase HAT1 N-terminal" evidence="9">
    <location>
        <begin position="19"/>
        <end position="174"/>
    </location>
</feature>
<dbReference type="GO" id="GO:0031509">
    <property type="term" value="P:subtelomeric heterochromatin formation"/>
    <property type="evidence" value="ECO:0007669"/>
    <property type="project" value="InterPro"/>
</dbReference>
<dbReference type="PANTHER" id="PTHR12046">
    <property type="entry name" value="HISTONE ACETYLTRANSFERASE TYPE B CATALYTIC SUBUNIT"/>
    <property type="match status" value="1"/>
</dbReference>
<dbReference type="Gene3D" id="3.40.630.30">
    <property type="match status" value="1"/>
</dbReference>
<evidence type="ECO:0000313" key="11">
    <source>
        <dbReference type="EMBL" id="PRP77261.1"/>
    </source>
</evidence>
<dbReference type="Proteomes" id="UP000241769">
    <property type="component" value="Unassembled WGS sequence"/>
</dbReference>
<evidence type="ECO:0000256" key="6">
    <source>
        <dbReference type="ARBA" id="ARBA00023242"/>
    </source>
</evidence>
<dbReference type="GO" id="GO:0000781">
    <property type="term" value="C:chromosome, telomeric region"/>
    <property type="evidence" value="ECO:0007669"/>
    <property type="project" value="GOC"/>
</dbReference>
<evidence type="ECO:0000256" key="8">
    <source>
        <dbReference type="ARBA" id="ARBA00048017"/>
    </source>
</evidence>
<dbReference type="EC" id="2.3.1.48" evidence="3"/>
<evidence type="ECO:0000256" key="3">
    <source>
        <dbReference type="ARBA" id="ARBA00013184"/>
    </source>
</evidence>
<dbReference type="AlphaFoldDB" id="A0A2P6MZX3"/>
<dbReference type="InterPro" id="IPR013523">
    <property type="entry name" value="Hist_AcTrfase_HAT1_C"/>
</dbReference>
<dbReference type="STRING" id="1890364.A0A2P6MZX3"/>
<feature type="domain" description="Histone acetyltransferase type B catalytic subunit C-terminal" evidence="10">
    <location>
        <begin position="272"/>
        <end position="319"/>
    </location>
</feature>
<gene>
    <name evidence="11" type="ORF">PROFUN_14473</name>
</gene>
<comment type="subcellular location">
    <subcellularLocation>
        <location evidence="1">Nucleus</location>
    </subcellularLocation>
</comment>
<keyword evidence="7" id="KW-0012">Acyltransferase</keyword>
<dbReference type="InterPro" id="IPR048776">
    <property type="entry name" value="HAT1_C"/>
</dbReference>
<dbReference type="EMBL" id="MDYQ01000271">
    <property type="protein sequence ID" value="PRP77261.1"/>
    <property type="molecule type" value="Genomic_DNA"/>
</dbReference>
<dbReference type="Gene3D" id="3.90.360.10">
    <property type="entry name" value="Histone acetyl transferase 1 (HAT1), N-terminal domain"/>
    <property type="match status" value="1"/>
</dbReference>
<sequence length="389" mass="45614">MVSNSDTKSATKTEGSTEWTITGEKVIKFKLVSGESDFADDTLTFPPTYTHQIFDEELVKGYKNPKCNIFFTSSSMKPYYSFTYEEKQHDLATDVLKTLKKCIPKGVDFMLNSDQFIKTAEKDLKEWTPPGQEIATYHIPNSDTVYQIRKGTLKDSGVVAFHKRIEMLVLFFIDASSLIDTQDPGWEFYFIFEKSESFGQTIHKFVGYTSVYQFYAFPDRIRKRISQVLILPPYQGKLHAYHLLNTIYNDSRISKVRDITVEGPSEAFSTIRDVVDCVQLTKAGFFQEDPEDEPTKEELQAIEDKLKICKEQARKCFDLFWYKTTDKRNESEYRKLRLAMKRKIYKQCSEYLMSIQDVNERKSQIAEMYQEQEQQWDRVIIKLDKMIHR</sequence>
<dbReference type="InterPro" id="IPR037113">
    <property type="entry name" value="Hat1_N_sf"/>
</dbReference>
<comment type="similarity">
    <text evidence="2">Belongs to the HAT1 family.</text>
</comment>
<dbReference type="InParanoid" id="A0A2P6MZX3"/>
<dbReference type="SUPFAM" id="SSF55729">
    <property type="entry name" value="Acyl-CoA N-acyltransferases (Nat)"/>
    <property type="match status" value="1"/>
</dbReference>
<keyword evidence="6" id="KW-0539">Nucleus</keyword>
<dbReference type="GO" id="GO:0042393">
    <property type="term" value="F:histone binding"/>
    <property type="evidence" value="ECO:0007669"/>
    <property type="project" value="InterPro"/>
</dbReference>
<organism evidence="11 12">
    <name type="scientific">Planoprotostelium fungivorum</name>
    <dbReference type="NCBI Taxonomy" id="1890364"/>
    <lineage>
        <taxon>Eukaryota</taxon>
        <taxon>Amoebozoa</taxon>
        <taxon>Evosea</taxon>
        <taxon>Variosea</taxon>
        <taxon>Cavosteliida</taxon>
        <taxon>Cavosteliaceae</taxon>
        <taxon>Planoprotostelium</taxon>
    </lineage>
</organism>
<evidence type="ECO:0000259" key="10">
    <source>
        <dbReference type="Pfam" id="PF21183"/>
    </source>
</evidence>
<reference evidence="11 12" key="1">
    <citation type="journal article" date="2018" name="Genome Biol. Evol.">
        <title>Multiple Roots of Fruiting Body Formation in Amoebozoa.</title>
        <authorList>
            <person name="Hillmann F."/>
            <person name="Forbes G."/>
            <person name="Novohradska S."/>
            <person name="Ferling I."/>
            <person name="Riege K."/>
            <person name="Groth M."/>
            <person name="Westermann M."/>
            <person name="Marz M."/>
            <person name="Spaller T."/>
            <person name="Winckler T."/>
            <person name="Schaap P."/>
            <person name="Glockner G."/>
        </authorList>
    </citation>
    <scope>NUCLEOTIDE SEQUENCE [LARGE SCALE GENOMIC DNA]</scope>
    <source>
        <strain evidence="11 12">Jena</strain>
    </source>
</reference>
<dbReference type="InterPro" id="IPR016181">
    <property type="entry name" value="Acyl_CoA_acyltransferase"/>
</dbReference>
<dbReference type="FunCoup" id="A0A2P6MZX3">
    <property type="interactions" value="651"/>
</dbReference>
<protein>
    <recommendedName>
        <fullName evidence="4">Histone acetyltransferase type B catalytic subunit</fullName>
        <ecNumber evidence="3">2.3.1.48</ecNumber>
    </recommendedName>
</protein>
<dbReference type="Gene3D" id="1.10.10.390">
    <property type="match status" value="1"/>
</dbReference>
<dbReference type="InterPro" id="IPR019467">
    <property type="entry name" value="Hat1_N"/>
</dbReference>
<name>A0A2P6MZX3_9EUKA</name>
<dbReference type="Pfam" id="PF21183">
    <property type="entry name" value="HAT1_C"/>
    <property type="match status" value="1"/>
</dbReference>
<evidence type="ECO:0000256" key="5">
    <source>
        <dbReference type="ARBA" id="ARBA00022679"/>
    </source>
</evidence>
<proteinExistence type="inferred from homology"/>